<dbReference type="InterPro" id="IPR036910">
    <property type="entry name" value="HMG_box_dom_sf"/>
</dbReference>
<evidence type="ECO:0000259" key="2">
    <source>
        <dbReference type="PROSITE" id="PS50118"/>
    </source>
</evidence>
<protein>
    <recommendedName>
        <fullName evidence="2">HMG box domain-containing protein</fullName>
    </recommendedName>
</protein>
<dbReference type="Gene3D" id="1.10.30.10">
    <property type="entry name" value="High mobility group box domain"/>
    <property type="match status" value="1"/>
</dbReference>
<feature type="domain" description="HMG box" evidence="2">
    <location>
        <begin position="61"/>
        <end position="133"/>
    </location>
</feature>
<dbReference type="InterPro" id="IPR050342">
    <property type="entry name" value="HMGB"/>
</dbReference>
<proteinExistence type="predicted"/>
<keyword evidence="1" id="KW-0238">DNA-binding</keyword>
<reference evidence="3" key="1">
    <citation type="journal article" date="2020" name="Nature">
        <title>Giant virus diversity and host interactions through global metagenomics.</title>
        <authorList>
            <person name="Schulz F."/>
            <person name="Roux S."/>
            <person name="Paez-Espino D."/>
            <person name="Jungbluth S."/>
            <person name="Walsh D.A."/>
            <person name="Denef V.J."/>
            <person name="McMahon K.D."/>
            <person name="Konstantinidis K.T."/>
            <person name="Eloe-Fadrosh E.A."/>
            <person name="Kyrpides N.C."/>
            <person name="Woyke T."/>
        </authorList>
    </citation>
    <scope>NUCLEOTIDE SEQUENCE</scope>
    <source>
        <strain evidence="3">GVMAG-M-3300009149-34</strain>
    </source>
</reference>
<dbReference type="AlphaFoldDB" id="A0A6C0EP44"/>
<dbReference type="GO" id="GO:0003677">
    <property type="term" value="F:DNA binding"/>
    <property type="evidence" value="ECO:0007669"/>
    <property type="project" value="UniProtKB-KW"/>
</dbReference>
<accession>A0A6C0EP44</accession>
<sequence>MAHLTFHNDTVSINHIWYQSQKNMIATVCIKLGQHDKIAELTTALLGDPVKIKPMKDPERPKRPTSGYLYFCQDARPAIMTKMSKNNAKLVLGNIAKALGQAWKELSDDKRKVYENKSKIDKERYEVEMDQYNANH</sequence>
<dbReference type="Pfam" id="PF00505">
    <property type="entry name" value="HMG_box"/>
    <property type="match status" value="1"/>
</dbReference>
<dbReference type="PRINTS" id="PR00886">
    <property type="entry name" value="HIGHMOBLTY12"/>
</dbReference>
<name>A0A6C0EP44_9ZZZZ</name>
<dbReference type="EMBL" id="MN738892">
    <property type="protein sequence ID" value="QHT30120.1"/>
    <property type="molecule type" value="Genomic_DNA"/>
</dbReference>
<dbReference type="PANTHER" id="PTHR48112">
    <property type="entry name" value="HIGH MOBILITY GROUP PROTEIN DSP1"/>
    <property type="match status" value="1"/>
</dbReference>
<dbReference type="SUPFAM" id="SSF47095">
    <property type="entry name" value="HMG-box"/>
    <property type="match status" value="1"/>
</dbReference>
<organism evidence="3">
    <name type="scientific">viral metagenome</name>
    <dbReference type="NCBI Taxonomy" id="1070528"/>
    <lineage>
        <taxon>unclassified sequences</taxon>
        <taxon>metagenomes</taxon>
        <taxon>organismal metagenomes</taxon>
    </lineage>
</organism>
<dbReference type="InterPro" id="IPR009071">
    <property type="entry name" value="HMG_box_dom"/>
</dbReference>
<evidence type="ECO:0000313" key="3">
    <source>
        <dbReference type="EMBL" id="QHT30120.1"/>
    </source>
</evidence>
<evidence type="ECO:0000256" key="1">
    <source>
        <dbReference type="ARBA" id="ARBA00023125"/>
    </source>
</evidence>
<dbReference type="SMART" id="SM00398">
    <property type="entry name" value="HMG"/>
    <property type="match status" value="1"/>
</dbReference>
<dbReference type="PROSITE" id="PS50118">
    <property type="entry name" value="HMG_BOX_2"/>
    <property type="match status" value="1"/>
</dbReference>